<gene>
    <name evidence="1" type="ORF">SCOCK_30339</name>
</gene>
<dbReference type="EMBL" id="CAJSLV010000059">
    <property type="protein sequence ID" value="CAG6395106.1"/>
    <property type="molecule type" value="Genomic_DNA"/>
</dbReference>
<evidence type="ECO:0000313" key="1">
    <source>
        <dbReference type="EMBL" id="CAG6395106.1"/>
    </source>
</evidence>
<dbReference type="Proteomes" id="UP001152519">
    <property type="component" value="Unassembled WGS sequence"/>
</dbReference>
<accession>A0A9W4GST9</accession>
<organism evidence="1 2">
    <name type="scientific">Actinacidiphila cocklensis</name>
    <dbReference type="NCBI Taxonomy" id="887465"/>
    <lineage>
        <taxon>Bacteria</taxon>
        <taxon>Bacillati</taxon>
        <taxon>Actinomycetota</taxon>
        <taxon>Actinomycetes</taxon>
        <taxon>Kitasatosporales</taxon>
        <taxon>Streptomycetaceae</taxon>
        <taxon>Actinacidiphila</taxon>
    </lineage>
</organism>
<proteinExistence type="predicted"/>
<keyword evidence="2" id="KW-1185">Reference proteome</keyword>
<comment type="caution">
    <text evidence="1">The sequence shown here is derived from an EMBL/GenBank/DDBJ whole genome shotgun (WGS) entry which is preliminary data.</text>
</comment>
<name>A0A9W4GST9_9ACTN</name>
<dbReference type="AlphaFoldDB" id="A0A9W4GST9"/>
<evidence type="ECO:0000313" key="2">
    <source>
        <dbReference type="Proteomes" id="UP001152519"/>
    </source>
</evidence>
<reference evidence="1" key="1">
    <citation type="submission" date="2021-05" db="EMBL/GenBank/DDBJ databases">
        <authorList>
            <person name="Arsene-Ploetze F."/>
        </authorList>
    </citation>
    <scope>NUCLEOTIDE SEQUENCE</scope>
    <source>
        <strain evidence="1">DSM 42138</strain>
    </source>
</reference>
<sequence length="23" mass="2672">MTYRRYPAVRQGLGCKRPMGMIS</sequence>
<protein>
    <submittedName>
        <fullName evidence="1">Uncharacterized protein</fullName>
    </submittedName>
</protein>